<keyword evidence="5" id="KW-1185">Reference proteome</keyword>
<evidence type="ECO:0000259" key="3">
    <source>
        <dbReference type="Pfam" id="PF10756"/>
    </source>
</evidence>
<dbReference type="Pfam" id="PF10756">
    <property type="entry name" value="bPH_6"/>
    <property type="match status" value="1"/>
</dbReference>
<feature type="domain" description="Low molecular weight protein antigen 6 PH" evidence="3">
    <location>
        <begin position="85"/>
        <end position="153"/>
    </location>
</feature>
<evidence type="ECO:0000256" key="2">
    <source>
        <dbReference type="SAM" id="Phobius"/>
    </source>
</evidence>
<feature type="region of interest" description="Disordered" evidence="1">
    <location>
        <begin position="1"/>
        <end position="25"/>
    </location>
</feature>
<evidence type="ECO:0000256" key="1">
    <source>
        <dbReference type="SAM" id="MobiDB-lite"/>
    </source>
</evidence>
<feature type="transmembrane region" description="Helical" evidence="2">
    <location>
        <begin position="37"/>
        <end position="55"/>
    </location>
</feature>
<accession>A0A4P6Q1A4</accession>
<sequence>MGADEAERGDTGTVDEDGREGRAPGLPVTWRPRNMRIVGYALAALVLATMVLLAIVLPPDWRLSDRFGLVFLGLVGVGVLHLLARPCLRATEDRVTVVNSIRTHVLEWPEIVDARMPVGEPWPTIDLADGSTLAVMGIQSNDGAMARRALADFQHLLHSRGEAEEPERPG</sequence>
<protein>
    <recommendedName>
        <fullName evidence="3">Low molecular weight protein antigen 6 PH domain-containing protein</fullName>
    </recommendedName>
</protein>
<keyword evidence="2" id="KW-1133">Transmembrane helix</keyword>
<evidence type="ECO:0000313" key="5">
    <source>
        <dbReference type="Proteomes" id="UP000292235"/>
    </source>
</evidence>
<dbReference type="EMBL" id="CP036455">
    <property type="protein sequence ID" value="QBI53860.1"/>
    <property type="molecule type" value="Genomic_DNA"/>
</dbReference>
<dbReference type="InterPro" id="IPR019692">
    <property type="entry name" value="CFP-6_PH"/>
</dbReference>
<feature type="compositionally biased region" description="Basic and acidic residues" evidence="1">
    <location>
        <begin position="1"/>
        <end position="10"/>
    </location>
</feature>
<name>A0A4P6Q1A4_9ACTN</name>
<evidence type="ECO:0000313" key="4">
    <source>
        <dbReference type="EMBL" id="QBI53860.1"/>
    </source>
</evidence>
<dbReference type="AlphaFoldDB" id="A0A4P6Q1A4"/>
<gene>
    <name evidence="4" type="ORF">EKD16_10370</name>
</gene>
<organism evidence="4 5">
    <name type="scientific">Streptomonospora litoralis</name>
    <dbReference type="NCBI Taxonomy" id="2498135"/>
    <lineage>
        <taxon>Bacteria</taxon>
        <taxon>Bacillati</taxon>
        <taxon>Actinomycetota</taxon>
        <taxon>Actinomycetes</taxon>
        <taxon>Streptosporangiales</taxon>
        <taxon>Nocardiopsidaceae</taxon>
        <taxon>Streptomonospora</taxon>
    </lineage>
</organism>
<feature type="transmembrane region" description="Helical" evidence="2">
    <location>
        <begin position="67"/>
        <end position="84"/>
    </location>
</feature>
<keyword evidence="2" id="KW-0472">Membrane</keyword>
<keyword evidence="2" id="KW-0812">Transmembrane</keyword>
<dbReference type="KEGG" id="strr:EKD16_10370"/>
<reference evidence="4 5" key="1">
    <citation type="submission" date="2019-02" db="EMBL/GenBank/DDBJ databases">
        <authorList>
            <person name="Khodamoradi S."/>
            <person name="Hahnke R.L."/>
            <person name="Kaempfer P."/>
            <person name="Schumann P."/>
            <person name="Rohde M."/>
            <person name="Steinert M."/>
            <person name="Luzhetskyy A."/>
            <person name="Wink J."/>
            <person name="Ruckert C."/>
        </authorList>
    </citation>
    <scope>NUCLEOTIDE SEQUENCE [LARGE SCALE GENOMIC DNA]</scope>
    <source>
        <strain evidence="4 5">M2</strain>
    </source>
</reference>
<proteinExistence type="predicted"/>
<dbReference type="Proteomes" id="UP000292235">
    <property type="component" value="Chromosome"/>
</dbReference>